<evidence type="ECO:0000313" key="2">
    <source>
        <dbReference type="Proteomes" id="UP001458880"/>
    </source>
</evidence>
<dbReference type="AlphaFoldDB" id="A0AAW1L479"/>
<dbReference type="PANTHER" id="PTHR33198:SF19">
    <property type="entry name" value="CCHC-TYPE DOMAIN-CONTAINING PROTEIN"/>
    <property type="match status" value="1"/>
</dbReference>
<dbReference type="PANTHER" id="PTHR33198">
    <property type="entry name" value="ANK_REP_REGION DOMAIN-CONTAINING PROTEIN-RELATED"/>
    <property type="match status" value="1"/>
</dbReference>
<accession>A0AAW1L479</accession>
<reference evidence="1 2" key="1">
    <citation type="journal article" date="2024" name="BMC Genomics">
        <title>De novo assembly and annotation of Popillia japonica's genome with initial clues to its potential as an invasive pest.</title>
        <authorList>
            <person name="Cucini C."/>
            <person name="Boschi S."/>
            <person name="Funari R."/>
            <person name="Cardaioli E."/>
            <person name="Iannotti N."/>
            <person name="Marturano G."/>
            <person name="Paoli F."/>
            <person name="Bruttini M."/>
            <person name="Carapelli A."/>
            <person name="Frati F."/>
            <person name="Nardi F."/>
        </authorList>
    </citation>
    <scope>NUCLEOTIDE SEQUENCE [LARGE SCALE GENOMIC DNA]</scope>
    <source>
        <strain evidence="1">DMR45628</strain>
    </source>
</reference>
<name>A0AAW1L479_POPJA</name>
<evidence type="ECO:0000313" key="1">
    <source>
        <dbReference type="EMBL" id="KAK9727473.1"/>
    </source>
</evidence>
<sequence length="157" mass="18449">MATAESNTNTTVQTIFTIEQFDNAKNHWSRWVKRLEGAFTIFNVPDDKKVGYLLHYMGADAFDTLCDKLAPEDPWLKEYKFLVDYMQQYYNPAPLEIAENFRFNKRRQQEGESVQEYLTALQKLAINCNFGTYLKTALRNQFVFGLKNEKILQVIRN</sequence>
<organism evidence="1 2">
    <name type="scientific">Popillia japonica</name>
    <name type="common">Japanese beetle</name>
    <dbReference type="NCBI Taxonomy" id="7064"/>
    <lineage>
        <taxon>Eukaryota</taxon>
        <taxon>Metazoa</taxon>
        <taxon>Ecdysozoa</taxon>
        <taxon>Arthropoda</taxon>
        <taxon>Hexapoda</taxon>
        <taxon>Insecta</taxon>
        <taxon>Pterygota</taxon>
        <taxon>Neoptera</taxon>
        <taxon>Endopterygota</taxon>
        <taxon>Coleoptera</taxon>
        <taxon>Polyphaga</taxon>
        <taxon>Scarabaeiformia</taxon>
        <taxon>Scarabaeidae</taxon>
        <taxon>Rutelinae</taxon>
        <taxon>Popillia</taxon>
    </lineage>
</organism>
<comment type="caution">
    <text evidence="1">The sequence shown here is derived from an EMBL/GenBank/DDBJ whole genome shotgun (WGS) entry which is preliminary data.</text>
</comment>
<dbReference type="EMBL" id="JASPKY010000178">
    <property type="protein sequence ID" value="KAK9727473.1"/>
    <property type="molecule type" value="Genomic_DNA"/>
</dbReference>
<dbReference type="Proteomes" id="UP001458880">
    <property type="component" value="Unassembled WGS sequence"/>
</dbReference>
<protein>
    <recommendedName>
        <fullName evidence="3">Retrotransposon gag domain-containing protein</fullName>
    </recommendedName>
</protein>
<evidence type="ECO:0008006" key="3">
    <source>
        <dbReference type="Google" id="ProtNLM"/>
    </source>
</evidence>
<gene>
    <name evidence="1" type="ORF">QE152_g19137</name>
</gene>
<proteinExistence type="predicted"/>
<keyword evidence="2" id="KW-1185">Reference proteome</keyword>